<comment type="subunit">
    <text evidence="8">Monomer.</text>
</comment>
<sequence length="197" mass="22268">MLANKQEKMIWVVLAGGRATRMLGQEKGLVELNHRPMITYIIDQLQAQGVDVVINANTQMEQYQRLAPSFSDNNQNYEGPLSGMLAAFDAYPEQQYLGFVACDVPCLPDNYVELMCSSLDAQTQIVVAQYEGRMQPVFNVMHRSVVDELRSFLAKGERKVGYFIKKHQFKEQPFKDAAPVFSNINTLAELKAIESLL</sequence>
<feature type="binding site" evidence="8">
    <location>
        <position position="72"/>
    </location>
    <ligand>
        <name>GTP</name>
        <dbReference type="ChEBI" id="CHEBI:37565"/>
    </ligand>
</feature>
<keyword evidence="6 8" id="KW-0342">GTP-binding</keyword>
<keyword evidence="2 8" id="KW-0808">Transferase</keyword>
<keyword evidence="3 8" id="KW-0479">Metal-binding</keyword>
<comment type="caution">
    <text evidence="10">The sequence shown here is derived from an EMBL/GenBank/DDBJ whole genome shotgun (WGS) entry which is preliminary data.</text>
</comment>
<dbReference type="GO" id="GO:0005737">
    <property type="term" value="C:cytoplasm"/>
    <property type="evidence" value="ECO:0007669"/>
    <property type="project" value="UniProtKB-SubCell"/>
</dbReference>
<evidence type="ECO:0000256" key="2">
    <source>
        <dbReference type="ARBA" id="ARBA00022679"/>
    </source>
</evidence>
<dbReference type="Gene3D" id="3.90.550.10">
    <property type="entry name" value="Spore Coat Polysaccharide Biosynthesis Protein SpsA, Chain A"/>
    <property type="match status" value="1"/>
</dbReference>
<keyword evidence="5 8" id="KW-0460">Magnesium</keyword>
<keyword evidence="4 8" id="KW-0547">Nucleotide-binding</keyword>
<dbReference type="Pfam" id="PF12804">
    <property type="entry name" value="NTP_transf_3"/>
    <property type="match status" value="1"/>
</dbReference>
<keyword evidence="7 8" id="KW-0501">Molybdenum cofactor biosynthesis</keyword>
<evidence type="ECO:0000256" key="5">
    <source>
        <dbReference type="ARBA" id="ARBA00022842"/>
    </source>
</evidence>
<dbReference type="RefSeq" id="WP_120352921.1">
    <property type="nucleotide sequence ID" value="NZ_RAQO01000001.1"/>
</dbReference>
<dbReference type="SUPFAM" id="SSF53448">
    <property type="entry name" value="Nucleotide-diphospho-sugar transferases"/>
    <property type="match status" value="1"/>
</dbReference>
<evidence type="ECO:0000256" key="6">
    <source>
        <dbReference type="ARBA" id="ARBA00023134"/>
    </source>
</evidence>
<feature type="binding site" evidence="8">
    <location>
        <position position="55"/>
    </location>
    <ligand>
        <name>GTP</name>
        <dbReference type="ChEBI" id="CHEBI:37565"/>
    </ligand>
</feature>
<dbReference type="NCBIfam" id="TIGR02665">
    <property type="entry name" value="molyb_mobA"/>
    <property type="match status" value="1"/>
</dbReference>
<comment type="catalytic activity">
    <reaction evidence="8">
        <text>Mo-molybdopterin + GTP + H(+) = Mo-molybdopterin guanine dinucleotide + diphosphate</text>
        <dbReference type="Rhea" id="RHEA:34243"/>
        <dbReference type="ChEBI" id="CHEBI:15378"/>
        <dbReference type="ChEBI" id="CHEBI:33019"/>
        <dbReference type="ChEBI" id="CHEBI:37565"/>
        <dbReference type="ChEBI" id="CHEBI:71302"/>
        <dbReference type="ChEBI" id="CHEBI:71310"/>
        <dbReference type="EC" id="2.7.7.77"/>
    </reaction>
</comment>
<comment type="cofactor">
    <cofactor evidence="8">
        <name>Mg(2+)</name>
        <dbReference type="ChEBI" id="CHEBI:18420"/>
    </cofactor>
</comment>
<proteinExistence type="inferred from homology"/>
<dbReference type="EMBL" id="RAQO01000001">
    <property type="protein sequence ID" value="RKF22118.1"/>
    <property type="molecule type" value="Genomic_DNA"/>
</dbReference>
<dbReference type="GO" id="GO:0061603">
    <property type="term" value="F:molybdenum cofactor guanylyltransferase activity"/>
    <property type="evidence" value="ECO:0007669"/>
    <property type="project" value="UniProtKB-EC"/>
</dbReference>
<comment type="similarity">
    <text evidence="8">Belongs to the MobA family.</text>
</comment>
<evidence type="ECO:0000259" key="9">
    <source>
        <dbReference type="Pfam" id="PF12804"/>
    </source>
</evidence>
<feature type="binding site" evidence="8">
    <location>
        <position position="27"/>
    </location>
    <ligand>
        <name>GTP</name>
        <dbReference type="ChEBI" id="CHEBI:37565"/>
    </ligand>
</feature>
<dbReference type="Proteomes" id="UP000286482">
    <property type="component" value="Unassembled WGS sequence"/>
</dbReference>
<dbReference type="OrthoDB" id="9788394at2"/>
<reference evidence="10 11" key="1">
    <citation type="submission" date="2018-09" db="EMBL/GenBank/DDBJ databases">
        <authorList>
            <person name="Wang Z."/>
        </authorList>
    </citation>
    <scope>NUCLEOTIDE SEQUENCE [LARGE SCALE GENOMIC DNA]</scope>
    <source>
        <strain evidence="10 11">ALS 81</strain>
    </source>
</reference>
<evidence type="ECO:0000313" key="10">
    <source>
        <dbReference type="EMBL" id="RKF22118.1"/>
    </source>
</evidence>
<evidence type="ECO:0000313" key="11">
    <source>
        <dbReference type="Proteomes" id="UP000286482"/>
    </source>
</evidence>
<comment type="function">
    <text evidence="8">Transfers a GMP moiety from GTP to Mo-molybdopterin (Mo-MPT) cofactor (Moco or molybdenum cofactor) to form Mo-molybdopterin guanine dinucleotide (Mo-MGD) cofactor.</text>
</comment>
<comment type="domain">
    <text evidence="8">The N-terminal domain determines nucleotide recognition and specific binding, while the C-terminal domain determines the specific binding to the target protein.</text>
</comment>
<dbReference type="InterPro" id="IPR025877">
    <property type="entry name" value="MobA-like_NTP_Trfase"/>
</dbReference>
<dbReference type="PANTHER" id="PTHR19136">
    <property type="entry name" value="MOLYBDENUM COFACTOR GUANYLYLTRANSFERASE"/>
    <property type="match status" value="1"/>
</dbReference>
<dbReference type="GO" id="GO:0046872">
    <property type="term" value="F:metal ion binding"/>
    <property type="evidence" value="ECO:0007669"/>
    <property type="project" value="UniProtKB-KW"/>
</dbReference>
<evidence type="ECO:0000256" key="3">
    <source>
        <dbReference type="ARBA" id="ARBA00022723"/>
    </source>
</evidence>
<dbReference type="GO" id="GO:1902758">
    <property type="term" value="P:bis(molybdopterin guanine dinucleotide)molybdenum biosynthetic process"/>
    <property type="evidence" value="ECO:0007669"/>
    <property type="project" value="TreeGrafter"/>
</dbReference>
<gene>
    <name evidence="8 10" type="primary">mobA</name>
    <name evidence="10" type="ORF">DBZ36_00270</name>
</gene>
<keyword evidence="11" id="KW-1185">Reference proteome</keyword>
<dbReference type="PANTHER" id="PTHR19136:SF81">
    <property type="entry name" value="MOLYBDENUM COFACTOR GUANYLYLTRANSFERASE"/>
    <property type="match status" value="1"/>
</dbReference>
<comment type="subcellular location">
    <subcellularLocation>
        <location evidence="8">Cytoplasm</location>
    </subcellularLocation>
</comment>
<dbReference type="InterPro" id="IPR029044">
    <property type="entry name" value="Nucleotide-diphossugar_trans"/>
</dbReference>
<protein>
    <recommendedName>
        <fullName evidence="8">Molybdenum cofactor guanylyltransferase</fullName>
        <shortName evidence="8">MoCo guanylyltransferase</shortName>
        <ecNumber evidence="8">2.7.7.77</ecNumber>
    </recommendedName>
    <alternativeName>
        <fullName evidence="8">GTP:molybdopterin guanylyltransferase</fullName>
    </alternativeName>
    <alternativeName>
        <fullName evidence="8">Mo-MPT guanylyltransferase</fullName>
    </alternativeName>
    <alternativeName>
        <fullName evidence="8">Molybdopterin guanylyltransferase</fullName>
    </alternativeName>
    <alternativeName>
        <fullName evidence="8">Molybdopterin-guanine dinucleotide synthase</fullName>
        <shortName evidence="8">MGD synthase</shortName>
    </alternativeName>
</protein>
<feature type="binding site" evidence="8">
    <location>
        <begin position="14"/>
        <end position="16"/>
    </location>
    <ligand>
        <name>GTP</name>
        <dbReference type="ChEBI" id="CHEBI:37565"/>
    </ligand>
</feature>
<keyword evidence="1 8" id="KW-0963">Cytoplasm</keyword>
<keyword evidence="10" id="KW-0548">Nucleotidyltransferase</keyword>
<dbReference type="InterPro" id="IPR013482">
    <property type="entry name" value="Molybde_CF_guanTrfase"/>
</dbReference>
<dbReference type="HAMAP" id="MF_00316">
    <property type="entry name" value="MobA"/>
    <property type="match status" value="1"/>
</dbReference>
<accession>A0A420EN66</accession>
<evidence type="ECO:0000256" key="7">
    <source>
        <dbReference type="ARBA" id="ARBA00023150"/>
    </source>
</evidence>
<name>A0A420EN66_9ALTE</name>
<dbReference type="AlphaFoldDB" id="A0A420EN66"/>
<evidence type="ECO:0000256" key="1">
    <source>
        <dbReference type="ARBA" id="ARBA00022490"/>
    </source>
</evidence>
<feature type="binding site" evidence="8">
    <location>
        <position position="103"/>
    </location>
    <ligand>
        <name>GTP</name>
        <dbReference type="ChEBI" id="CHEBI:37565"/>
    </ligand>
</feature>
<dbReference type="EC" id="2.7.7.77" evidence="8"/>
<dbReference type="CDD" id="cd02503">
    <property type="entry name" value="MobA"/>
    <property type="match status" value="1"/>
</dbReference>
<feature type="domain" description="MobA-like NTP transferase" evidence="9">
    <location>
        <begin position="12"/>
        <end position="160"/>
    </location>
</feature>
<feature type="binding site" evidence="8">
    <location>
        <position position="103"/>
    </location>
    <ligand>
        <name>Mg(2+)</name>
        <dbReference type="ChEBI" id="CHEBI:18420"/>
    </ligand>
</feature>
<dbReference type="GO" id="GO:0005525">
    <property type="term" value="F:GTP binding"/>
    <property type="evidence" value="ECO:0007669"/>
    <property type="project" value="UniProtKB-UniRule"/>
</dbReference>
<evidence type="ECO:0000256" key="8">
    <source>
        <dbReference type="HAMAP-Rule" id="MF_00316"/>
    </source>
</evidence>
<evidence type="ECO:0000256" key="4">
    <source>
        <dbReference type="ARBA" id="ARBA00022741"/>
    </source>
</evidence>
<organism evidence="10 11">
    <name type="scientific">Alginatibacterium sediminis</name>
    <dbReference type="NCBI Taxonomy" id="2164068"/>
    <lineage>
        <taxon>Bacteria</taxon>
        <taxon>Pseudomonadati</taxon>
        <taxon>Pseudomonadota</taxon>
        <taxon>Gammaproteobacteria</taxon>
        <taxon>Alteromonadales</taxon>
        <taxon>Alteromonadaceae</taxon>
        <taxon>Alginatibacterium</taxon>
    </lineage>
</organism>